<evidence type="ECO:0000259" key="8">
    <source>
        <dbReference type="Pfam" id="PF01385"/>
    </source>
</evidence>
<feature type="domain" description="Transposase putative helix-turn-helix" evidence="10">
    <location>
        <begin position="3"/>
        <end position="33"/>
    </location>
</feature>
<keyword evidence="2" id="KW-0815">Transposition</keyword>
<evidence type="ECO:0000259" key="9">
    <source>
        <dbReference type="Pfam" id="PF07282"/>
    </source>
</evidence>
<evidence type="ECO:0000256" key="6">
    <source>
        <dbReference type="ARBA" id="ARBA00023172"/>
    </source>
</evidence>
<dbReference type="Pfam" id="PF12323">
    <property type="entry name" value="HTH_OrfB_IS605"/>
    <property type="match status" value="1"/>
</dbReference>
<reference evidence="11 12" key="1">
    <citation type="submission" date="2021-03" db="EMBL/GenBank/DDBJ databases">
        <authorList>
            <person name="Kanchanasin P."/>
            <person name="Saeng-In P."/>
            <person name="Phongsopitanun W."/>
            <person name="Yuki M."/>
            <person name="Kudo T."/>
            <person name="Ohkuma M."/>
            <person name="Tanasupawat S."/>
        </authorList>
    </citation>
    <scope>NUCLEOTIDE SEQUENCE [LARGE SCALE GENOMIC DNA]</scope>
    <source>
        <strain evidence="11 12">L46</strain>
    </source>
</reference>
<comment type="similarity">
    <text evidence="1">In the C-terminal section; belongs to the transposase 35 family.</text>
</comment>
<dbReference type="Pfam" id="PF01385">
    <property type="entry name" value="OrfB_IS605"/>
    <property type="match status" value="1"/>
</dbReference>
<keyword evidence="12" id="KW-1185">Reference proteome</keyword>
<keyword evidence="6" id="KW-0233">DNA recombination</keyword>
<feature type="domain" description="Probable transposase IS891/IS1136/IS1341" evidence="8">
    <location>
        <begin position="167"/>
        <end position="275"/>
    </location>
</feature>
<comment type="caution">
    <text evidence="11">The sequence shown here is derived from an EMBL/GenBank/DDBJ whole genome shotgun (WGS) entry which is preliminary data.</text>
</comment>
<dbReference type="Pfam" id="PF07282">
    <property type="entry name" value="Cas12f1-like_TNB"/>
    <property type="match status" value="1"/>
</dbReference>
<feature type="domain" description="Cas12f1-like TNB" evidence="9">
    <location>
        <begin position="302"/>
        <end position="365"/>
    </location>
</feature>
<keyword evidence="4" id="KW-0862">Zinc</keyword>
<dbReference type="EMBL" id="JAGEOK010000001">
    <property type="protein sequence ID" value="MBO2436278.1"/>
    <property type="molecule type" value="Genomic_DNA"/>
</dbReference>
<organism evidence="11 12">
    <name type="scientific">Actinomadura nitritigenes</name>
    <dbReference type="NCBI Taxonomy" id="134602"/>
    <lineage>
        <taxon>Bacteria</taxon>
        <taxon>Bacillati</taxon>
        <taxon>Actinomycetota</taxon>
        <taxon>Actinomycetes</taxon>
        <taxon>Streptosporangiales</taxon>
        <taxon>Thermomonosporaceae</taxon>
        <taxon>Actinomadura</taxon>
    </lineage>
</organism>
<proteinExistence type="inferred from homology"/>
<evidence type="ECO:0000313" key="12">
    <source>
        <dbReference type="Proteomes" id="UP000666915"/>
    </source>
</evidence>
<evidence type="ECO:0000256" key="7">
    <source>
        <dbReference type="SAM" id="MobiDB-lite"/>
    </source>
</evidence>
<dbReference type="NCBIfam" id="NF040570">
    <property type="entry name" value="guided_TnpB"/>
    <property type="match status" value="1"/>
</dbReference>
<protein>
    <submittedName>
        <fullName evidence="11">Transposase</fullName>
    </submittedName>
</protein>
<evidence type="ECO:0000313" key="11">
    <source>
        <dbReference type="EMBL" id="MBO2436278.1"/>
    </source>
</evidence>
<name>A0ABS3QQM0_9ACTN</name>
<dbReference type="InterPro" id="IPR010095">
    <property type="entry name" value="Cas12f1-like_TNB"/>
</dbReference>
<gene>
    <name evidence="11" type="ORF">J4557_01985</name>
</gene>
<dbReference type="InterPro" id="IPR021027">
    <property type="entry name" value="Transposase_put_HTH"/>
</dbReference>
<evidence type="ECO:0000256" key="5">
    <source>
        <dbReference type="ARBA" id="ARBA00023125"/>
    </source>
</evidence>
<accession>A0ABS3QQM0</accession>
<evidence type="ECO:0000259" key="10">
    <source>
        <dbReference type="Pfam" id="PF12323"/>
    </source>
</evidence>
<evidence type="ECO:0000256" key="3">
    <source>
        <dbReference type="ARBA" id="ARBA00022723"/>
    </source>
</evidence>
<evidence type="ECO:0000256" key="1">
    <source>
        <dbReference type="ARBA" id="ARBA00008761"/>
    </source>
</evidence>
<dbReference type="InterPro" id="IPR001959">
    <property type="entry name" value="Transposase"/>
</dbReference>
<keyword evidence="3" id="KW-0479">Metal-binding</keyword>
<feature type="region of interest" description="Disordered" evidence="7">
    <location>
        <begin position="384"/>
        <end position="436"/>
    </location>
</feature>
<evidence type="ECO:0000256" key="4">
    <source>
        <dbReference type="ARBA" id="ARBA00022833"/>
    </source>
</evidence>
<feature type="compositionally biased region" description="Polar residues" evidence="7">
    <location>
        <begin position="426"/>
        <end position="436"/>
    </location>
</feature>
<keyword evidence="5" id="KW-0238">DNA-binding</keyword>
<sequence length="436" mass="48867">MSRYRLRPTSAQVNVMLEHCRHARFVWNLAVEQHGHWRPGRRAAPAFIEQCRQLSEARAESPWLRTGSAVVQQQALRDFSRSLANFFNGTHGRPTWRKAGRHEGFRIVGVKPDDVRRLSRRTGEVKIPKVGWVRFCWSRAVPEGARSFRVTCDRAGRWHLAFAHIPHPVRGPADGSSVGVDRGVTVSAALCTAELLCAPRLSRKEAERLSRLQRRLTRSRSGSRRRTKLKAHIARLEARAADRRRDWVEQVTTDLARRFDRIALEDLNVMAMTRSARGTRAAPGRNVSQKSGLNKAIRNSMWGAFARRLEQKAAGRIVRVDPGFTSQRCSECGIVDRKSRESQARFRCQSCGYTDNADVNAARNICVIAAGHAVAVRGALQPLGGAMNREPQPDPPGQPEIPADVDGEDAKTTSADIRAHEVRSLIDQTIRNETQP</sequence>
<dbReference type="Proteomes" id="UP000666915">
    <property type="component" value="Unassembled WGS sequence"/>
</dbReference>
<evidence type="ECO:0000256" key="2">
    <source>
        <dbReference type="ARBA" id="ARBA00022578"/>
    </source>
</evidence>